<keyword evidence="3" id="KW-1185">Reference proteome</keyword>
<dbReference type="SUPFAM" id="SSF52540">
    <property type="entry name" value="P-loop containing nucleoside triphosphate hydrolases"/>
    <property type="match status" value="1"/>
</dbReference>
<dbReference type="PANTHER" id="PTHR42957:SF2">
    <property type="entry name" value="HELICASE HERA CENTRAL DOMAIN-CONTAINING PROTEIN"/>
    <property type="match status" value="1"/>
</dbReference>
<evidence type="ECO:0000313" key="3">
    <source>
        <dbReference type="Proteomes" id="UP000237640"/>
    </source>
</evidence>
<name>A0A2T0MFC7_9FLAO</name>
<evidence type="ECO:0008006" key="4">
    <source>
        <dbReference type="Google" id="ProtNLM"/>
    </source>
</evidence>
<dbReference type="InterPro" id="IPR008571">
    <property type="entry name" value="HerA-like"/>
</dbReference>
<dbReference type="Proteomes" id="UP000237640">
    <property type="component" value="Unassembled WGS sequence"/>
</dbReference>
<proteinExistence type="predicted"/>
<dbReference type="NCBIfam" id="NF047742">
    <property type="entry name" value="antiphage_MADS8"/>
    <property type="match status" value="1"/>
</dbReference>
<dbReference type="OrthoDB" id="9816422at2"/>
<evidence type="ECO:0000256" key="1">
    <source>
        <dbReference type="SAM" id="MobiDB-lite"/>
    </source>
</evidence>
<accession>A0A2T0MFC7</accession>
<sequence>MESTTINVYYQKIIGLILQLHDTDFKAADPGHCMKITGLGVIELEYLWDLLIEKHSHLDIYIVSEVENTSHKFISATKLIELRNKLDKPLLILIPSNSRTAAEDSYGNATFKEISLEGMEEELVNTLIEQVPDDVYDTVVNDIINYLNPSNTEVIDYLIAIDQERYEPSAIGNCLFKLSLIPDEILSKHVEKIRSRLNFNRESVELLSAFNKPLYDRIAELRLENDSIQKDIVNFLKTEKGARNAQEICNAIKNGYNELNFSYWPIPDLDFTHIKLITDEIKSKDLKVEDGTNVLYAQEGNVAKLKVRFHTNPNPKDIKDLRFFRIILMAVNGSNGEEITVLRKIKNSNSNRPYRDATLELNPNIIEEGSYFIKVLAEDEHGNMLNANDEFRESKIQKAWEEAKKEDESTPKSSFPYKLSCDSIDFDYVIEESLERDEDQRKDKLNNVLQAYFKYRIEALKNDIEIELPKPSETSNIWINDGKEKHNSTFHINYSDQHNYQINISTKLRQIENKFLTNADSLGYVRCQLKGNKLAIGFEQLQFVKSELNEIVPKSLLKSRLQLFEAIINSNTRANGIFETADIFNLKQNIRKYVYTYTKWTTKLNNQLATDEITLDEKTKLREFLIELQMIDLVKVKSKLPDGSKVEAILLSPLHPLRLCWTLQLLEVFENWEQRTKEFSGHKESWSEHLEELFIGQLSPENNQQVLIETISQKQFNYSGELSFGWGLYLSTVSQESKNGMTSISRQLQHYLRLLFNITRDNYVETDLSIKLVIRHIKNYLLQHPYIDKLVVNLFNAGDAEVFANAFVELEKEKSFESINYEVRIFKGDDKIIEHGEALKTLINPESNISEEAEAFSQPSRNRLFPKLRFSINDISDFLKDPSSYTSHLSFLVSPFPITIELIKPTIEDRNFYLNGLITESTVKVDANGSQIKWNRFIQGNKLSLKYDTAGANGIKLFENLQSFISGALVSKHTPSVPSTQLRLNDKDKVLLTHLHDYSDWVITFDKDLGPQIFDQPSKDGKIPFLLDYVPGEEALGISSYLTTRPTSEVLGLLGPHFEEFNLDIHNEEDEHKIKILLEDLRAVSSSLVLQLNSSKNKAFEVIGSAFTKRVLEKKEMLEDAFLIPIDLHQNLFENLPSGSKSRADNLLVSIDLDRKEILISVIEIKCRKALGENEKDALRLKMLEQIENTIEALRNHFDPSYNSSFDRLDREIKNKELKSLLTFYLDRAHRYEYLSNKAYNQYLAFLQKLDSGFSLCFRKLGLIFDFAASERHKKVVLDNESTFFTFGGKLIDDILDPYSDLNTKRLEESDFDKDLTKAFGNISELKPFIQRFKSKFESSESTSDSSGDDEVENSTEADSQPDNFTASPPTEQTVYPTNQEGTLRAAETEIELNTEDDSMEFVSNHNEHICPEFDMLIGKTLPSNQFGILGESTLQKKIAIDLSETNTISLFGVQGGGKSYTIGTISEMVLKQFSNINLLPSPLAGVIFHYSESMDYAPEFTSMVHSNDENRELEKLKARYGAEADNIEDVIILTPKDKIVERQAEYPSIKVLPIAFNSKELNVQDWLFILGAVGNDSTYIRQLKSIMKQHRSNITINALSESVEESELLSNSQKALARQKLSFAREYINDSFMMRDVLMPGRLVIVDLRDEFIVKDEALGLFVIMLNIFSAVKNLNGLHFNKFIVFDEAHKYMDNKDLTGNIVTAIREMRHKGVSIMIASQDPPSLPNEIIELSSIVLLHKFNSPQWLKHIQKSITQLSTLTPADMSALTPGEGFLWATKATEKSISVKPVKVSTRPRVTKHGGGTIQATGNK</sequence>
<protein>
    <recommendedName>
        <fullName evidence="4">ATP-binding protein</fullName>
    </recommendedName>
</protein>
<dbReference type="InterPro" id="IPR027417">
    <property type="entry name" value="P-loop_NTPase"/>
</dbReference>
<evidence type="ECO:0000313" key="2">
    <source>
        <dbReference type="EMBL" id="PRX56262.1"/>
    </source>
</evidence>
<comment type="caution">
    <text evidence="2">The sequence shown here is derived from an EMBL/GenBank/DDBJ whole genome shotgun (WGS) entry which is preliminary data.</text>
</comment>
<reference evidence="2 3" key="1">
    <citation type="submission" date="2018-03" db="EMBL/GenBank/DDBJ databases">
        <title>Genomic Encyclopedia of Archaeal and Bacterial Type Strains, Phase II (KMG-II): from individual species to whole genera.</title>
        <authorList>
            <person name="Goeker M."/>
        </authorList>
    </citation>
    <scope>NUCLEOTIDE SEQUENCE [LARGE SCALE GENOMIC DNA]</scope>
    <source>
        <strain evidence="2 3">DSM 25027</strain>
    </source>
</reference>
<gene>
    <name evidence="2" type="ORF">CLV81_0256</name>
</gene>
<dbReference type="PANTHER" id="PTHR42957">
    <property type="entry name" value="HELICASE MJ1565-RELATED"/>
    <property type="match status" value="1"/>
</dbReference>
<feature type="compositionally biased region" description="Acidic residues" evidence="1">
    <location>
        <begin position="1347"/>
        <end position="1356"/>
    </location>
</feature>
<dbReference type="EMBL" id="PVYX01000001">
    <property type="protein sequence ID" value="PRX56262.1"/>
    <property type="molecule type" value="Genomic_DNA"/>
</dbReference>
<feature type="compositionally biased region" description="Polar residues" evidence="1">
    <location>
        <begin position="1357"/>
        <end position="1382"/>
    </location>
</feature>
<feature type="region of interest" description="Disordered" evidence="1">
    <location>
        <begin position="1338"/>
        <end position="1384"/>
    </location>
</feature>
<dbReference type="Gene3D" id="3.40.50.300">
    <property type="entry name" value="P-loop containing nucleotide triphosphate hydrolases"/>
    <property type="match status" value="1"/>
</dbReference>
<organism evidence="2 3">
    <name type="scientific">Flagellimonas meridianipacifica</name>
    <dbReference type="NCBI Taxonomy" id="1080225"/>
    <lineage>
        <taxon>Bacteria</taxon>
        <taxon>Pseudomonadati</taxon>
        <taxon>Bacteroidota</taxon>
        <taxon>Flavobacteriia</taxon>
        <taxon>Flavobacteriales</taxon>
        <taxon>Flavobacteriaceae</taxon>
        <taxon>Flagellimonas</taxon>
    </lineage>
</organism>